<dbReference type="Proteomes" id="UP001302806">
    <property type="component" value="Chromosome"/>
</dbReference>
<keyword evidence="1" id="KW-0812">Transmembrane</keyword>
<feature type="transmembrane region" description="Helical" evidence="1">
    <location>
        <begin position="9"/>
        <end position="30"/>
    </location>
</feature>
<organism evidence="2 3">
    <name type="scientific">Thalassobellus suaedae</name>
    <dbReference type="NCBI Taxonomy" id="3074124"/>
    <lineage>
        <taxon>Bacteria</taxon>
        <taxon>Pseudomonadati</taxon>
        <taxon>Bacteroidota</taxon>
        <taxon>Flavobacteriia</taxon>
        <taxon>Flavobacteriales</taxon>
        <taxon>Flavobacteriaceae</taxon>
        <taxon>Thalassobellus</taxon>
    </lineage>
</organism>
<evidence type="ECO:0000256" key="1">
    <source>
        <dbReference type="SAM" id="Phobius"/>
    </source>
</evidence>
<evidence type="ECO:0000313" key="2">
    <source>
        <dbReference type="EMBL" id="WNH08678.1"/>
    </source>
</evidence>
<sequence length="124" mass="13603">MNKLLSKSALIVGIIVTAFFLLAVGPKLIGSILENGMNGIKEIGGVIMNWYDNPTGFFITYFVGYAVIWKSKLIGALIIILACVLVTLVNIDNMGWIIFTLPAAAVSILYLLLWNKTKRIKNNA</sequence>
<feature type="transmembrane region" description="Helical" evidence="1">
    <location>
        <begin position="73"/>
        <end position="91"/>
    </location>
</feature>
<dbReference type="EMBL" id="CP134537">
    <property type="protein sequence ID" value="WNH08678.1"/>
    <property type="molecule type" value="Genomic_DNA"/>
</dbReference>
<feature type="transmembrane region" description="Helical" evidence="1">
    <location>
        <begin position="50"/>
        <end position="68"/>
    </location>
</feature>
<evidence type="ECO:0008006" key="4">
    <source>
        <dbReference type="Google" id="ProtNLM"/>
    </source>
</evidence>
<proteinExistence type="predicted"/>
<reference evidence="2 3" key="1">
    <citation type="submission" date="2023-09" db="EMBL/GenBank/DDBJ databases">
        <title>Thalassobella suaedae gen. nov., sp. nov., a marine bacterium of the family Flavobacteriaceae isolated from a halophyte Suaeda japonica.</title>
        <authorList>
            <person name="Lee S.Y."/>
            <person name="Hwang C.Y."/>
        </authorList>
    </citation>
    <scope>NUCLEOTIDE SEQUENCE [LARGE SCALE GENOMIC DNA]</scope>
    <source>
        <strain evidence="2 3">HL-DH14</strain>
    </source>
</reference>
<name>A0ABY9XSD5_9FLAO</name>
<keyword evidence="1" id="KW-1133">Transmembrane helix</keyword>
<feature type="transmembrane region" description="Helical" evidence="1">
    <location>
        <begin position="97"/>
        <end position="114"/>
    </location>
</feature>
<accession>A0ABY9XSD5</accession>
<gene>
    <name evidence="2" type="ORF">RHP51_16535</name>
</gene>
<evidence type="ECO:0000313" key="3">
    <source>
        <dbReference type="Proteomes" id="UP001302806"/>
    </source>
</evidence>
<protein>
    <recommendedName>
        <fullName evidence="4">DUF4064 domain-containing protein</fullName>
    </recommendedName>
</protein>
<dbReference type="RefSeq" id="WP_415865304.1">
    <property type="nucleotide sequence ID" value="NZ_CP134537.1"/>
</dbReference>
<keyword evidence="1" id="KW-0472">Membrane</keyword>